<feature type="compositionally biased region" description="Acidic residues" evidence="1">
    <location>
        <begin position="378"/>
        <end position="392"/>
    </location>
</feature>
<dbReference type="AlphaFoldDB" id="A0A6A6WA68"/>
<evidence type="ECO:0000313" key="3">
    <source>
        <dbReference type="Proteomes" id="UP000799437"/>
    </source>
</evidence>
<dbReference type="OrthoDB" id="5407458at2759"/>
<feature type="compositionally biased region" description="Polar residues" evidence="1">
    <location>
        <begin position="56"/>
        <end position="70"/>
    </location>
</feature>
<feature type="compositionally biased region" description="Low complexity" evidence="1">
    <location>
        <begin position="641"/>
        <end position="653"/>
    </location>
</feature>
<reference evidence="2" key="1">
    <citation type="journal article" date="2020" name="Stud. Mycol.">
        <title>101 Dothideomycetes genomes: a test case for predicting lifestyles and emergence of pathogens.</title>
        <authorList>
            <person name="Haridas S."/>
            <person name="Albert R."/>
            <person name="Binder M."/>
            <person name="Bloem J."/>
            <person name="Labutti K."/>
            <person name="Salamov A."/>
            <person name="Andreopoulos B."/>
            <person name="Baker S."/>
            <person name="Barry K."/>
            <person name="Bills G."/>
            <person name="Bluhm B."/>
            <person name="Cannon C."/>
            <person name="Castanera R."/>
            <person name="Culley D."/>
            <person name="Daum C."/>
            <person name="Ezra D."/>
            <person name="Gonzalez J."/>
            <person name="Henrissat B."/>
            <person name="Kuo A."/>
            <person name="Liang C."/>
            <person name="Lipzen A."/>
            <person name="Lutzoni F."/>
            <person name="Magnuson J."/>
            <person name="Mondo S."/>
            <person name="Nolan M."/>
            <person name="Ohm R."/>
            <person name="Pangilinan J."/>
            <person name="Park H.-J."/>
            <person name="Ramirez L."/>
            <person name="Alfaro M."/>
            <person name="Sun H."/>
            <person name="Tritt A."/>
            <person name="Yoshinaga Y."/>
            <person name="Zwiers L.-H."/>
            <person name="Turgeon B."/>
            <person name="Goodwin S."/>
            <person name="Spatafora J."/>
            <person name="Crous P."/>
            <person name="Grigoriev I."/>
        </authorList>
    </citation>
    <scope>NUCLEOTIDE SEQUENCE</scope>
    <source>
        <strain evidence="2">CBS 121739</strain>
    </source>
</reference>
<proteinExistence type="predicted"/>
<evidence type="ECO:0000256" key="1">
    <source>
        <dbReference type="SAM" id="MobiDB-lite"/>
    </source>
</evidence>
<dbReference type="GeneID" id="54481856"/>
<feature type="compositionally biased region" description="Basic and acidic residues" evidence="1">
    <location>
        <begin position="8"/>
        <end position="19"/>
    </location>
</feature>
<name>A0A6A6WA68_9PEZI</name>
<feature type="compositionally biased region" description="Basic and acidic residues" evidence="1">
    <location>
        <begin position="654"/>
        <end position="671"/>
    </location>
</feature>
<feature type="compositionally biased region" description="Basic and acidic residues" evidence="1">
    <location>
        <begin position="97"/>
        <end position="130"/>
    </location>
</feature>
<organism evidence="2 3">
    <name type="scientific">Pseudovirgaria hyperparasitica</name>
    <dbReference type="NCBI Taxonomy" id="470096"/>
    <lineage>
        <taxon>Eukaryota</taxon>
        <taxon>Fungi</taxon>
        <taxon>Dikarya</taxon>
        <taxon>Ascomycota</taxon>
        <taxon>Pezizomycotina</taxon>
        <taxon>Dothideomycetes</taxon>
        <taxon>Dothideomycetes incertae sedis</taxon>
        <taxon>Acrospermales</taxon>
        <taxon>Acrospermaceae</taxon>
        <taxon>Pseudovirgaria</taxon>
    </lineage>
</organism>
<sequence>MPAAAEYKQPHVEDYHSDDGGTPQANVTAKRSKSSNLQETAKDAPADIISDAATDSGYSSRTAATVSSADSGGRSQPPSRSSRAVPPAAAESTAAEPPRKKSSTKDRSDKKTEKTKLTEKKSERTKEKSRPVVVNQTRPRTDSRARKVDLQRADDYREEGNRPVRRQQPAPIHTSHQSYSRQPSPESVRSPYHVYHPQSPSYSRTNSTYSDPMVQPAHTTHRRSSSVSRPRPASYHSADGPLYGQYGRLPTVDHQPAVHGPPPSSSAYANVARPQYMPTSTSYSRTPHHTGYFPQMQQPSHLSYASQPPDSTYSTRGNSRPTSMYTPALISQSMTPGPPTPYSRSPAPSARYGPLGPSPQIQPNPPAYSSRAHPSTSDYEDDDDDEDDDDVGMQELQTQMSRVQMDRMQMDRVQMPPPRRPSIRQKPELPAIDYYSKSPAPPIMEVSASSRRRQSQSASSRTYTDSTRSSKRYYDEDRYAPPPSQKYDGRRRSIPVEFSDEETFPFEDERRPSVRRRTRTENDMSRLERAAREHQKDPERGEQVHTSDALLRDKIANNSSRRIERAPSDAKSQVSRRSTMTKATNGINLHVAGNDDFNISITGDMNGQTLQVAPSADGGAMITIGGKQYHDTGRSERSSRSRGLSSAGKSSRSSQKESRVGHTSRRDPTWF</sequence>
<dbReference type="EMBL" id="ML996570">
    <property type="protein sequence ID" value="KAF2758924.1"/>
    <property type="molecule type" value="Genomic_DNA"/>
</dbReference>
<feature type="compositionally biased region" description="Polar residues" evidence="1">
    <location>
        <begin position="570"/>
        <end position="582"/>
    </location>
</feature>
<feature type="compositionally biased region" description="Basic and acidic residues" evidence="1">
    <location>
        <begin position="139"/>
        <end position="162"/>
    </location>
</feature>
<feature type="compositionally biased region" description="Basic and acidic residues" evidence="1">
    <location>
        <begin position="628"/>
        <end position="639"/>
    </location>
</feature>
<feature type="compositionally biased region" description="Polar residues" evidence="1">
    <location>
        <begin position="198"/>
        <end position="210"/>
    </location>
</feature>
<feature type="compositionally biased region" description="Low complexity" evidence="1">
    <location>
        <begin position="74"/>
        <end position="96"/>
    </location>
</feature>
<feature type="compositionally biased region" description="Polar residues" evidence="1">
    <location>
        <begin position="174"/>
        <end position="187"/>
    </location>
</feature>
<gene>
    <name evidence="2" type="ORF">EJ05DRAFT_326535</name>
</gene>
<feature type="region of interest" description="Disordered" evidence="1">
    <location>
        <begin position="621"/>
        <end position="671"/>
    </location>
</feature>
<feature type="compositionally biased region" description="Polar residues" evidence="1">
    <location>
        <begin position="295"/>
        <end position="335"/>
    </location>
</feature>
<dbReference type="RefSeq" id="XP_033601375.1">
    <property type="nucleotide sequence ID" value="XM_033740802.1"/>
</dbReference>
<accession>A0A6A6WA68</accession>
<feature type="compositionally biased region" description="Low complexity" evidence="1">
    <location>
        <begin position="455"/>
        <end position="467"/>
    </location>
</feature>
<protein>
    <submittedName>
        <fullName evidence="2">Uncharacterized protein</fullName>
    </submittedName>
</protein>
<keyword evidence="3" id="KW-1185">Reference proteome</keyword>
<feature type="compositionally biased region" description="Polar residues" evidence="1">
    <location>
        <begin position="23"/>
        <end position="39"/>
    </location>
</feature>
<dbReference type="Proteomes" id="UP000799437">
    <property type="component" value="Unassembled WGS sequence"/>
</dbReference>
<evidence type="ECO:0000313" key="2">
    <source>
        <dbReference type="EMBL" id="KAF2758924.1"/>
    </source>
</evidence>
<feature type="compositionally biased region" description="Pro residues" evidence="1">
    <location>
        <begin position="356"/>
        <end position="366"/>
    </location>
</feature>
<feature type="compositionally biased region" description="Basic and acidic residues" evidence="1">
    <location>
        <begin position="519"/>
        <end position="568"/>
    </location>
</feature>
<feature type="region of interest" description="Disordered" evidence="1">
    <location>
        <begin position="1"/>
        <end position="582"/>
    </location>
</feature>
<feature type="compositionally biased region" description="Low complexity" evidence="1">
    <location>
        <begin position="225"/>
        <end position="234"/>
    </location>
</feature>